<keyword evidence="2" id="KW-1185">Reference proteome</keyword>
<gene>
    <name evidence="1" type="ORF">QTP70_026383</name>
</gene>
<sequence>MGHEDAGATLAELHVLDFSKYILFCRAPPFFLVELSNLDCVEENLTVYCVFQLKVWMNWAPFWRKGFLDQDMGHEDAGAALAEALSAFIIELSNLVLEALDM</sequence>
<evidence type="ECO:0000313" key="2">
    <source>
        <dbReference type="Proteomes" id="UP001274896"/>
    </source>
</evidence>
<organism evidence="1 2">
    <name type="scientific">Hemibagrus guttatus</name>
    <dbReference type="NCBI Taxonomy" id="175788"/>
    <lineage>
        <taxon>Eukaryota</taxon>
        <taxon>Metazoa</taxon>
        <taxon>Chordata</taxon>
        <taxon>Craniata</taxon>
        <taxon>Vertebrata</taxon>
        <taxon>Euteleostomi</taxon>
        <taxon>Actinopterygii</taxon>
        <taxon>Neopterygii</taxon>
        <taxon>Teleostei</taxon>
        <taxon>Ostariophysi</taxon>
        <taxon>Siluriformes</taxon>
        <taxon>Bagridae</taxon>
        <taxon>Hemibagrus</taxon>
    </lineage>
</organism>
<comment type="caution">
    <text evidence="1">The sequence shown here is derived from an EMBL/GenBank/DDBJ whole genome shotgun (WGS) entry which is preliminary data.</text>
</comment>
<dbReference type="EMBL" id="JAUCMX010000005">
    <property type="protein sequence ID" value="KAK3546438.1"/>
    <property type="molecule type" value="Genomic_DNA"/>
</dbReference>
<reference evidence="1" key="1">
    <citation type="submission" date="2023-06" db="EMBL/GenBank/DDBJ databases">
        <title>Male Hemibagrus guttatus genome.</title>
        <authorList>
            <person name="Bian C."/>
        </authorList>
    </citation>
    <scope>NUCLEOTIDE SEQUENCE</scope>
    <source>
        <strain evidence="1">Male_cb2023</strain>
        <tissue evidence="1">Muscle</tissue>
    </source>
</reference>
<dbReference type="Proteomes" id="UP001274896">
    <property type="component" value="Unassembled WGS sequence"/>
</dbReference>
<name>A0AAE0VBP9_9TELE</name>
<accession>A0AAE0VBP9</accession>
<protein>
    <submittedName>
        <fullName evidence="1">Uncharacterized protein</fullName>
    </submittedName>
</protein>
<dbReference type="AlphaFoldDB" id="A0AAE0VBP9"/>
<evidence type="ECO:0000313" key="1">
    <source>
        <dbReference type="EMBL" id="KAK3546438.1"/>
    </source>
</evidence>
<proteinExistence type="predicted"/>